<feature type="region of interest" description="Disordered" evidence="1">
    <location>
        <begin position="81"/>
        <end position="165"/>
    </location>
</feature>
<dbReference type="Proteomes" id="UP001497482">
    <property type="component" value="Chromosome 23"/>
</dbReference>
<feature type="region of interest" description="Disordered" evidence="1">
    <location>
        <begin position="236"/>
        <end position="269"/>
    </location>
</feature>
<feature type="compositionally biased region" description="Low complexity" evidence="1">
    <location>
        <begin position="92"/>
        <end position="105"/>
    </location>
</feature>
<dbReference type="SUPFAM" id="SSF56281">
    <property type="entry name" value="Metallo-hydrolase/oxidoreductase"/>
    <property type="match status" value="1"/>
</dbReference>
<dbReference type="GO" id="GO:0036297">
    <property type="term" value="P:interstrand cross-link repair"/>
    <property type="evidence" value="ECO:0007669"/>
    <property type="project" value="TreeGrafter"/>
</dbReference>
<dbReference type="GO" id="GO:0035312">
    <property type="term" value="F:5'-3' DNA exonuclease activity"/>
    <property type="evidence" value="ECO:0007669"/>
    <property type="project" value="TreeGrafter"/>
</dbReference>
<evidence type="ECO:0000313" key="4">
    <source>
        <dbReference type="Proteomes" id="UP001497482"/>
    </source>
</evidence>
<evidence type="ECO:0000256" key="1">
    <source>
        <dbReference type="SAM" id="MobiDB-lite"/>
    </source>
</evidence>
<feature type="compositionally biased region" description="Polar residues" evidence="1">
    <location>
        <begin position="321"/>
        <end position="339"/>
    </location>
</feature>
<evidence type="ECO:0000313" key="3">
    <source>
        <dbReference type="EMBL" id="CAL1600340.1"/>
    </source>
</evidence>
<sequence>MPRSIPLLQSHVGDCLDFCRSRCKECPDGLMCSSTFPNHYRDFDHTLLAQSRANGSLVVPQIITGEINHSRLANNHEARADNSPLKTSQDYLPLDSLPSSPLNNSQTKSPTIRNGLLLLRSPGAQDLKKKKGWSSPKVPKAVSSVQGSKAENVSTPSKTAETQTHGCVLQSTASDVDDAISYSPLSELPAEGEAKHTGARKTLFDFDPGGRENDRSIAAFSDSDDILFAEFLDDFDEEEEKESPSLNYTQMASASQPSHLETSNKATDTCVKEKPGLSLSVGSSNSSILSPQSIVLERLRDTILETEKSSHQSSSKTNSEMSVSDKTTPQKIPNKAAQSGSLKQTDIAVFFGLKPLPVKETEHVSVAVGEKQAVKTQKKSRQRPGPATTAGSSQAAVATVESEGGSKRTGRKGWRRWSNAAAEEGKYPRCPFYKKIPGTTFVVDAFRYGPIDGISAYFLTHFHSDHYDGLRKTSTLPIYCNKVSHFCVVLFRGALC</sequence>
<dbReference type="InterPro" id="IPR036866">
    <property type="entry name" value="RibonucZ/Hydroxyglut_hydro"/>
</dbReference>
<name>A0AAV2LGM9_KNICA</name>
<proteinExistence type="predicted"/>
<dbReference type="GO" id="GO:0006303">
    <property type="term" value="P:double-strand break repair via nonhomologous end joining"/>
    <property type="evidence" value="ECO:0007669"/>
    <property type="project" value="TreeGrafter"/>
</dbReference>
<dbReference type="PANTHER" id="PTHR23240">
    <property type="entry name" value="DNA CROSS-LINK REPAIR PROTEIN PSO2/SNM1-RELATED"/>
    <property type="match status" value="1"/>
</dbReference>
<feature type="domain" description="C2H2-type" evidence="2">
    <location>
        <begin position="23"/>
        <end position="45"/>
    </location>
</feature>
<feature type="compositionally biased region" description="Low complexity" evidence="1">
    <location>
        <begin position="134"/>
        <end position="145"/>
    </location>
</feature>
<reference evidence="3 4" key="1">
    <citation type="submission" date="2024-04" db="EMBL/GenBank/DDBJ databases">
        <authorList>
            <person name="Waldvogel A.-M."/>
            <person name="Schoenle A."/>
        </authorList>
    </citation>
    <scope>NUCLEOTIDE SEQUENCE [LARGE SCALE GENOMIC DNA]</scope>
</reference>
<feature type="region of interest" description="Disordered" evidence="1">
    <location>
        <begin position="306"/>
        <end position="339"/>
    </location>
</feature>
<dbReference type="Gene3D" id="3.60.15.10">
    <property type="entry name" value="Ribonuclease Z/Hydroxyacylglutathione hydrolase-like"/>
    <property type="match status" value="1"/>
</dbReference>
<protein>
    <recommendedName>
        <fullName evidence="2">C2H2-type domain-containing protein</fullName>
    </recommendedName>
</protein>
<feature type="compositionally biased region" description="Polar residues" evidence="1">
    <location>
        <begin position="244"/>
        <end position="267"/>
    </location>
</feature>
<dbReference type="PANTHER" id="PTHR23240:SF6">
    <property type="entry name" value="DNA CROSS-LINK REPAIR 1A PROTEIN"/>
    <property type="match status" value="1"/>
</dbReference>
<dbReference type="AlphaFoldDB" id="A0AAV2LGM9"/>
<evidence type="ECO:0000259" key="2">
    <source>
        <dbReference type="PROSITE" id="PS00028"/>
    </source>
</evidence>
<dbReference type="InterPro" id="IPR013087">
    <property type="entry name" value="Znf_C2H2_type"/>
</dbReference>
<gene>
    <name evidence="3" type="ORF">KC01_LOCUS28438</name>
</gene>
<feature type="compositionally biased region" description="Polar residues" evidence="1">
    <location>
        <begin position="146"/>
        <end position="165"/>
    </location>
</feature>
<dbReference type="PROSITE" id="PS00028">
    <property type="entry name" value="ZINC_FINGER_C2H2_1"/>
    <property type="match status" value="1"/>
</dbReference>
<organism evidence="3 4">
    <name type="scientific">Knipowitschia caucasica</name>
    <name type="common">Caucasian dwarf goby</name>
    <name type="synonym">Pomatoschistus caucasicus</name>
    <dbReference type="NCBI Taxonomy" id="637954"/>
    <lineage>
        <taxon>Eukaryota</taxon>
        <taxon>Metazoa</taxon>
        <taxon>Chordata</taxon>
        <taxon>Craniata</taxon>
        <taxon>Vertebrata</taxon>
        <taxon>Euteleostomi</taxon>
        <taxon>Actinopterygii</taxon>
        <taxon>Neopterygii</taxon>
        <taxon>Teleostei</taxon>
        <taxon>Neoteleostei</taxon>
        <taxon>Acanthomorphata</taxon>
        <taxon>Gobiaria</taxon>
        <taxon>Gobiiformes</taxon>
        <taxon>Gobioidei</taxon>
        <taxon>Gobiidae</taxon>
        <taxon>Gobiinae</taxon>
        <taxon>Knipowitschia</taxon>
    </lineage>
</organism>
<dbReference type="EMBL" id="OZ035845">
    <property type="protein sequence ID" value="CAL1600340.1"/>
    <property type="molecule type" value="Genomic_DNA"/>
</dbReference>
<feature type="region of interest" description="Disordered" evidence="1">
    <location>
        <begin position="370"/>
        <end position="416"/>
    </location>
</feature>
<feature type="compositionally biased region" description="Low complexity" evidence="1">
    <location>
        <begin position="311"/>
        <end position="320"/>
    </location>
</feature>
<keyword evidence="4" id="KW-1185">Reference proteome</keyword>
<accession>A0AAV2LGM9</accession>
<dbReference type="GO" id="GO:0003684">
    <property type="term" value="F:damaged DNA binding"/>
    <property type="evidence" value="ECO:0007669"/>
    <property type="project" value="TreeGrafter"/>
</dbReference>